<dbReference type="Pfam" id="PF04198">
    <property type="entry name" value="Sugar-bind"/>
    <property type="match status" value="1"/>
</dbReference>
<evidence type="ECO:0000313" key="6">
    <source>
        <dbReference type="EMBL" id="GGJ98979.1"/>
    </source>
</evidence>
<dbReference type="Gene3D" id="3.40.50.1360">
    <property type="match status" value="1"/>
</dbReference>
<dbReference type="Gene3D" id="1.10.10.60">
    <property type="entry name" value="Homeodomain-like"/>
    <property type="match status" value="1"/>
</dbReference>
<reference evidence="6" key="1">
    <citation type="journal article" date="2014" name="Int. J. Syst. Evol. Microbiol.">
        <title>Complete genome sequence of Corynebacterium casei LMG S-19264T (=DSM 44701T), isolated from a smear-ripened cheese.</title>
        <authorList>
            <consortium name="US DOE Joint Genome Institute (JGI-PGF)"/>
            <person name="Walter F."/>
            <person name="Albersmeier A."/>
            <person name="Kalinowski J."/>
            <person name="Ruckert C."/>
        </authorList>
    </citation>
    <scope>NUCLEOTIDE SEQUENCE</scope>
    <source>
        <strain evidence="6">JCM 12580</strain>
    </source>
</reference>
<dbReference type="GO" id="GO:0030246">
    <property type="term" value="F:carbohydrate binding"/>
    <property type="evidence" value="ECO:0007669"/>
    <property type="project" value="InterPro"/>
</dbReference>
<dbReference type="RefSeq" id="WP_188633103.1">
    <property type="nucleotide sequence ID" value="NZ_BMNQ01000030.1"/>
</dbReference>
<dbReference type="PANTHER" id="PTHR34294:SF1">
    <property type="entry name" value="TRANSCRIPTIONAL REGULATOR LSRR"/>
    <property type="match status" value="1"/>
</dbReference>
<evidence type="ECO:0000259" key="5">
    <source>
        <dbReference type="Pfam" id="PF04198"/>
    </source>
</evidence>
<comment type="caution">
    <text evidence="6">The sequence shown here is derived from an EMBL/GenBank/DDBJ whole genome shotgun (WGS) entry which is preliminary data.</text>
</comment>
<evidence type="ECO:0000256" key="3">
    <source>
        <dbReference type="ARBA" id="ARBA00023125"/>
    </source>
</evidence>
<proteinExistence type="inferred from homology"/>
<accession>A0A917PY69</accession>
<dbReference type="InterPro" id="IPR013324">
    <property type="entry name" value="RNA_pol_sigma_r3/r4-like"/>
</dbReference>
<feature type="domain" description="Sugar-binding" evidence="5">
    <location>
        <begin position="58"/>
        <end position="309"/>
    </location>
</feature>
<dbReference type="Proteomes" id="UP000658382">
    <property type="component" value="Unassembled WGS sequence"/>
</dbReference>
<evidence type="ECO:0000256" key="1">
    <source>
        <dbReference type="ARBA" id="ARBA00010466"/>
    </source>
</evidence>
<dbReference type="EMBL" id="BMNQ01000030">
    <property type="protein sequence ID" value="GGJ98979.1"/>
    <property type="molecule type" value="Genomic_DNA"/>
</dbReference>
<dbReference type="SUPFAM" id="SSF88659">
    <property type="entry name" value="Sigma3 and sigma4 domains of RNA polymerase sigma factors"/>
    <property type="match status" value="1"/>
</dbReference>
<keyword evidence="2" id="KW-0805">Transcription regulation</keyword>
<evidence type="ECO:0000256" key="4">
    <source>
        <dbReference type="ARBA" id="ARBA00023163"/>
    </source>
</evidence>
<gene>
    <name evidence="6" type="primary">sorC</name>
    <name evidence="6" type="ORF">GCM10007063_21520</name>
</gene>
<dbReference type="GO" id="GO:0003677">
    <property type="term" value="F:DNA binding"/>
    <property type="evidence" value="ECO:0007669"/>
    <property type="project" value="UniProtKB-KW"/>
</dbReference>
<keyword evidence="3" id="KW-0238">DNA-binding</keyword>
<dbReference type="SUPFAM" id="SSF100950">
    <property type="entry name" value="NagB/RpiA/CoA transferase-like"/>
    <property type="match status" value="1"/>
</dbReference>
<comment type="similarity">
    <text evidence="1">Belongs to the SorC transcriptional regulatory family.</text>
</comment>
<dbReference type="InterPro" id="IPR007324">
    <property type="entry name" value="Sugar-bd_dom_put"/>
</dbReference>
<keyword evidence="7" id="KW-1185">Reference proteome</keyword>
<sequence length="318" mass="35479">MDREEERLLYKIAKLYYEEDYTQAEISSRLGIYRTTIGRMLKKARKEGIVKITVQSQLNEQIQLEEEISEHFDMKEVIIVPSSENGNHSGNEEVGKATTKLLNRVIRDNDTIGSAWGTTLGTTVNQLYDLNSKNVTCVPLVGGPGEMEVDFHVNAIVYKLAQAFSGESHFIDAAAVHQSKETAQEILNSNYMSKILDLWEQLSVAIVGIGTQLKSSNLIWSGFLGQKDQKELEAHQAIGDICSRFYTLGGESIASPISERTIAVKLETLQSLRYSIGIAYSKEKAKSIIGAMRGSFINTLVTDEETAFEIKRLMEKEG</sequence>
<dbReference type="AlphaFoldDB" id="A0A917PY69"/>
<keyword evidence="4" id="KW-0804">Transcription</keyword>
<dbReference type="InterPro" id="IPR037171">
    <property type="entry name" value="NagB/RpiA_transferase-like"/>
</dbReference>
<evidence type="ECO:0000256" key="2">
    <source>
        <dbReference type="ARBA" id="ARBA00023015"/>
    </source>
</evidence>
<dbReference type="PANTHER" id="PTHR34294">
    <property type="entry name" value="TRANSCRIPTIONAL REGULATOR-RELATED"/>
    <property type="match status" value="1"/>
</dbReference>
<protein>
    <submittedName>
        <fullName evidence="6">Glucitol operon activator</fullName>
    </submittedName>
</protein>
<dbReference type="InterPro" id="IPR051054">
    <property type="entry name" value="SorC_transcr_regulators"/>
</dbReference>
<reference evidence="6" key="2">
    <citation type="submission" date="2020-09" db="EMBL/GenBank/DDBJ databases">
        <authorList>
            <person name="Sun Q."/>
            <person name="Ohkuma M."/>
        </authorList>
    </citation>
    <scope>NUCLEOTIDE SEQUENCE</scope>
    <source>
        <strain evidence="6">JCM 12580</strain>
    </source>
</reference>
<name>A0A917PY69_9BACI</name>
<organism evidence="6 7">
    <name type="scientific">Lentibacillus kapialis</name>
    <dbReference type="NCBI Taxonomy" id="340214"/>
    <lineage>
        <taxon>Bacteria</taxon>
        <taxon>Bacillati</taxon>
        <taxon>Bacillota</taxon>
        <taxon>Bacilli</taxon>
        <taxon>Bacillales</taxon>
        <taxon>Bacillaceae</taxon>
        <taxon>Lentibacillus</taxon>
    </lineage>
</organism>
<evidence type="ECO:0000313" key="7">
    <source>
        <dbReference type="Proteomes" id="UP000658382"/>
    </source>
</evidence>